<dbReference type="Proteomes" id="UP000887540">
    <property type="component" value="Unplaced"/>
</dbReference>
<dbReference type="AlphaFoldDB" id="A0A914DXD8"/>
<dbReference type="InterPro" id="IPR029063">
    <property type="entry name" value="SAM-dependent_MTases_sf"/>
</dbReference>
<accession>A0A914DXD8</accession>
<reference evidence="2" key="1">
    <citation type="submission" date="2022-11" db="UniProtKB">
        <authorList>
            <consortium name="WormBaseParasite"/>
        </authorList>
    </citation>
    <scope>IDENTIFICATION</scope>
</reference>
<organism evidence="1 2">
    <name type="scientific">Acrobeloides nanus</name>
    <dbReference type="NCBI Taxonomy" id="290746"/>
    <lineage>
        <taxon>Eukaryota</taxon>
        <taxon>Metazoa</taxon>
        <taxon>Ecdysozoa</taxon>
        <taxon>Nematoda</taxon>
        <taxon>Chromadorea</taxon>
        <taxon>Rhabditida</taxon>
        <taxon>Tylenchina</taxon>
        <taxon>Cephalobomorpha</taxon>
        <taxon>Cephaloboidea</taxon>
        <taxon>Cephalobidae</taxon>
        <taxon>Acrobeloides</taxon>
    </lineage>
</organism>
<evidence type="ECO:0000313" key="2">
    <source>
        <dbReference type="WBParaSite" id="ACRNAN_scaffold443.g24764.t1"/>
    </source>
</evidence>
<dbReference type="SUPFAM" id="SSF53335">
    <property type="entry name" value="S-adenosyl-L-methionine-dependent methyltransferases"/>
    <property type="match status" value="1"/>
</dbReference>
<name>A0A914DXD8_9BILA</name>
<sequence length="149" mass="16645">MTAVSFITYALAQNHSGNLLMIGLGGSSLNNFLAQFSGKLNITVVELNPAMKFISTRWFDLQESSSHHVIIDDGVKYLEDNIKNPLKFDIIFLDACFNMLTNGTVCPVDVFQEENTIRMIQQNLGTHGILTMNVAISREDDENFLKNVS</sequence>
<dbReference type="WBParaSite" id="ACRNAN_scaffold443.g24764.t1">
    <property type="protein sequence ID" value="ACRNAN_scaffold443.g24764.t1"/>
    <property type="gene ID" value="ACRNAN_scaffold443.g24764"/>
</dbReference>
<proteinExistence type="predicted"/>
<dbReference type="Gene3D" id="3.40.50.150">
    <property type="entry name" value="Vaccinia Virus protein VP39"/>
    <property type="match status" value="1"/>
</dbReference>
<protein>
    <submittedName>
        <fullName evidence="2">PABS domain-containing protein</fullName>
    </submittedName>
</protein>
<keyword evidence="1" id="KW-1185">Reference proteome</keyword>
<evidence type="ECO:0000313" key="1">
    <source>
        <dbReference type="Proteomes" id="UP000887540"/>
    </source>
</evidence>